<dbReference type="PANTHER" id="PTHR33743:SF33">
    <property type="match status" value="1"/>
</dbReference>
<dbReference type="EMBL" id="KI632003">
    <property type="protein sequence ID" value="EYU25283.1"/>
    <property type="molecule type" value="Genomic_DNA"/>
</dbReference>
<feature type="compositionally biased region" description="Basic residues" evidence="1">
    <location>
        <begin position="56"/>
        <end position="75"/>
    </location>
</feature>
<dbReference type="Proteomes" id="UP000030748">
    <property type="component" value="Unassembled WGS sequence"/>
</dbReference>
<proteinExistence type="predicted"/>
<evidence type="ECO:0000313" key="4">
    <source>
        <dbReference type="Proteomes" id="UP000030748"/>
    </source>
</evidence>
<evidence type="ECO:0000313" key="3">
    <source>
        <dbReference type="EMBL" id="EYU25283.1"/>
    </source>
</evidence>
<sequence>MRKWMLMFLLLLSILIHEAQGIRMSKGSASAVRQHTINEVVHGKRNLNEGVNNKSSGKKKRKLSRAQKGSHHLFPRFHEDYYGPRIHRPKHH</sequence>
<feature type="region of interest" description="Disordered" evidence="1">
    <location>
        <begin position="44"/>
        <end position="92"/>
    </location>
</feature>
<dbReference type="AlphaFoldDB" id="A0A022QDD1"/>
<evidence type="ECO:0000256" key="2">
    <source>
        <dbReference type="SAM" id="SignalP"/>
    </source>
</evidence>
<name>A0A022QDD1_ERYGU</name>
<protein>
    <submittedName>
        <fullName evidence="3">Uncharacterized protein</fullName>
    </submittedName>
</protein>
<dbReference type="eggNOG" id="ENOG502S8JY">
    <property type="taxonomic scope" value="Eukaryota"/>
</dbReference>
<feature type="signal peptide" evidence="2">
    <location>
        <begin position="1"/>
        <end position="21"/>
    </location>
</feature>
<accession>A0A022QDD1</accession>
<organism evidence="3 4">
    <name type="scientific">Erythranthe guttata</name>
    <name type="common">Yellow monkey flower</name>
    <name type="synonym">Mimulus guttatus</name>
    <dbReference type="NCBI Taxonomy" id="4155"/>
    <lineage>
        <taxon>Eukaryota</taxon>
        <taxon>Viridiplantae</taxon>
        <taxon>Streptophyta</taxon>
        <taxon>Embryophyta</taxon>
        <taxon>Tracheophyta</taxon>
        <taxon>Spermatophyta</taxon>
        <taxon>Magnoliopsida</taxon>
        <taxon>eudicotyledons</taxon>
        <taxon>Gunneridae</taxon>
        <taxon>Pentapetalae</taxon>
        <taxon>asterids</taxon>
        <taxon>lamiids</taxon>
        <taxon>Lamiales</taxon>
        <taxon>Phrymaceae</taxon>
        <taxon>Erythranthe</taxon>
    </lineage>
</organism>
<dbReference type="PANTHER" id="PTHR33743">
    <property type="entry name" value="PROTEIN GOLVEN 6-RELATED"/>
    <property type="match status" value="1"/>
</dbReference>
<feature type="chain" id="PRO_5001504055" evidence="2">
    <location>
        <begin position="22"/>
        <end position="92"/>
    </location>
</feature>
<keyword evidence="4" id="KW-1185">Reference proteome</keyword>
<gene>
    <name evidence="3" type="ORF">MIMGU_mgv1a017121mg</name>
</gene>
<keyword evidence="2" id="KW-0732">Signal</keyword>
<reference evidence="3 4" key="1">
    <citation type="journal article" date="2013" name="Proc. Natl. Acad. Sci. U.S.A.">
        <title>Fine-scale variation in meiotic recombination in Mimulus inferred from population shotgun sequencing.</title>
        <authorList>
            <person name="Hellsten U."/>
            <person name="Wright K.M."/>
            <person name="Jenkins J."/>
            <person name="Shu S."/>
            <person name="Yuan Y."/>
            <person name="Wessler S.R."/>
            <person name="Schmutz J."/>
            <person name="Willis J.H."/>
            <person name="Rokhsar D.S."/>
        </authorList>
    </citation>
    <scope>NUCLEOTIDE SEQUENCE [LARGE SCALE GENOMIC DNA]</scope>
    <source>
        <strain evidence="4">cv. DUN x IM62</strain>
    </source>
</reference>
<evidence type="ECO:0000256" key="1">
    <source>
        <dbReference type="SAM" id="MobiDB-lite"/>
    </source>
</evidence>